<dbReference type="STRING" id="1576369.SAMN05421753_104285"/>
<dbReference type="Proteomes" id="UP000199518">
    <property type="component" value="Unassembled WGS sequence"/>
</dbReference>
<evidence type="ECO:0000256" key="1">
    <source>
        <dbReference type="ARBA" id="ARBA00009481"/>
    </source>
</evidence>
<evidence type="ECO:0000256" key="3">
    <source>
        <dbReference type="ARBA" id="ARBA00022679"/>
    </source>
</evidence>
<accession>A0A1I3EMF0</accession>
<evidence type="ECO:0000313" key="5">
    <source>
        <dbReference type="EMBL" id="SFI00033.1"/>
    </source>
</evidence>
<dbReference type="AlphaFoldDB" id="A0A1I3EMF0"/>
<dbReference type="PANTHER" id="PTHR12526:SF640">
    <property type="entry name" value="COLANIC ACID BIOSYNTHESIS GLYCOSYLTRANSFERASE WCAL-RELATED"/>
    <property type="match status" value="1"/>
</dbReference>
<protein>
    <submittedName>
        <fullName evidence="5">Glycosyltransferase involved in cell wall bisynthesis</fullName>
    </submittedName>
</protein>
<dbReference type="PANTHER" id="PTHR12526">
    <property type="entry name" value="GLYCOSYLTRANSFERASE"/>
    <property type="match status" value="1"/>
</dbReference>
<gene>
    <name evidence="5" type="ORF">SAMN05421753_104285</name>
</gene>
<evidence type="ECO:0000313" key="6">
    <source>
        <dbReference type="Proteomes" id="UP000199518"/>
    </source>
</evidence>
<keyword evidence="2" id="KW-0328">Glycosyltransferase</keyword>
<comment type="similarity">
    <text evidence="1">Belongs to the glycosyltransferase group 1 family. Glycosyltransferase 4 subfamily.</text>
</comment>
<dbReference type="RefSeq" id="WP_092048711.1">
    <property type="nucleotide sequence ID" value="NZ_FOQD01000004.1"/>
</dbReference>
<dbReference type="Gene3D" id="3.40.50.2000">
    <property type="entry name" value="Glycogen Phosphorylase B"/>
    <property type="match status" value="2"/>
</dbReference>
<organism evidence="5 6">
    <name type="scientific">Planctomicrobium piriforme</name>
    <dbReference type="NCBI Taxonomy" id="1576369"/>
    <lineage>
        <taxon>Bacteria</taxon>
        <taxon>Pseudomonadati</taxon>
        <taxon>Planctomycetota</taxon>
        <taxon>Planctomycetia</taxon>
        <taxon>Planctomycetales</taxon>
        <taxon>Planctomycetaceae</taxon>
        <taxon>Planctomicrobium</taxon>
    </lineage>
</organism>
<dbReference type="SUPFAM" id="SSF53756">
    <property type="entry name" value="UDP-Glycosyltransferase/glycogen phosphorylase"/>
    <property type="match status" value="1"/>
</dbReference>
<reference evidence="6" key="1">
    <citation type="submission" date="2016-10" db="EMBL/GenBank/DDBJ databases">
        <authorList>
            <person name="Varghese N."/>
            <person name="Submissions S."/>
        </authorList>
    </citation>
    <scope>NUCLEOTIDE SEQUENCE [LARGE SCALE GENOMIC DNA]</scope>
    <source>
        <strain evidence="6">DSM 26348</strain>
    </source>
</reference>
<sequence length="430" mass="47425">MHIAIVTAGGAGMFCGSCMHDNTWARALIAQGAEVSLIPCYTPLRLDEQSASLNRVFFGGINVYLNGKLGWWKSMPRAVTGWLDNPSLIRWATSFSVSNDAAELGELMLSMLQGEHGPHRTAVAELADFLRQLRPDVIIFSNALLSGALHEIRQATTAPVLCTLQGDDVFLDSLTPAYRQRSIDLVSKCSQEFDGFLTHTEFYRQYMANYLSLPVDAFSVLPLGIDVNEYPGRPRPAEPGRFVVGYFARMAPEKGLHHLADAFVLLKQRLPYARLKIGGYQEGPGREYLNKVLAHLSAQGIEVENAGSPSTIAEKIRFFSDLDVFSVPTDFLEPKGMSILEAMANGVPVVQPAHGSFPEIIQATGGGLLVTPKNPQALADGLEEMSDPARRARFAHDAWENVRAQYNPQRMAERTLEILQRTSRRTLPVN</sequence>
<name>A0A1I3EMF0_9PLAN</name>
<dbReference type="OrthoDB" id="9802525at2"/>
<keyword evidence="6" id="KW-1185">Reference proteome</keyword>
<dbReference type="GO" id="GO:0016757">
    <property type="term" value="F:glycosyltransferase activity"/>
    <property type="evidence" value="ECO:0007669"/>
    <property type="project" value="UniProtKB-KW"/>
</dbReference>
<dbReference type="Pfam" id="PF00534">
    <property type="entry name" value="Glycos_transf_1"/>
    <property type="match status" value="1"/>
</dbReference>
<proteinExistence type="inferred from homology"/>
<evidence type="ECO:0000256" key="2">
    <source>
        <dbReference type="ARBA" id="ARBA00022676"/>
    </source>
</evidence>
<dbReference type="EMBL" id="FOQD01000004">
    <property type="protein sequence ID" value="SFI00033.1"/>
    <property type="molecule type" value="Genomic_DNA"/>
</dbReference>
<dbReference type="InterPro" id="IPR001296">
    <property type="entry name" value="Glyco_trans_1"/>
</dbReference>
<dbReference type="CDD" id="cd03801">
    <property type="entry name" value="GT4_PimA-like"/>
    <property type="match status" value="1"/>
</dbReference>
<keyword evidence="3 5" id="KW-0808">Transferase</keyword>
<feature type="domain" description="Glycosyl transferase family 1" evidence="4">
    <location>
        <begin position="239"/>
        <end position="394"/>
    </location>
</feature>
<evidence type="ECO:0000259" key="4">
    <source>
        <dbReference type="Pfam" id="PF00534"/>
    </source>
</evidence>